<proteinExistence type="predicted"/>
<evidence type="ECO:0000313" key="2">
    <source>
        <dbReference type="Proteomes" id="UP000242881"/>
    </source>
</evidence>
<dbReference type="Proteomes" id="UP000242881">
    <property type="component" value="Unassembled WGS sequence"/>
</dbReference>
<protein>
    <recommendedName>
        <fullName evidence="3">DUF1292 domain-containing protein</fullName>
    </recommendedName>
</protein>
<comment type="caution">
    <text evidence="1">The sequence shown here is derived from an EMBL/GenBank/DDBJ whole genome shotgun (WGS) entry which is preliminary data.</text>
</comment>
<organism evidence="1 2">
    <name type="scientific">Calditerrivibrio nitroreducens</name>
    <dbReference type="NCBI Taxonomy" id="477976"/>
    <lineage>
        <taxon>Bacteria</taxon>
        <taxon>Pseudomonadati</taxon>
        <taxon>Deferribacterota</taxon>
        <taxon>Deferribacteres</taxon>
        <taxon>Deferribacterales</taxon>
        <taxon>Calditerrivibrionaceae</taxon>
    </lineage>
</organism>
<sequence>MSNNEGKDLRSCSTDENCGCGDEECFDEGCSCGCEDDDGEYINVENVAEIAIEENGTVHLLVVDDNGENPQEYAVDFPSFEQAEAWVKETFGEGIFEEEQ</sequence>
<reference evidence="1 2" key="1">
    <citation type="submission" date="2018-01" db="EMBL/GenBank/DDBJ databases">
        <title>Metagenomic assembled genomes from two thermal pools in the Uzon Caldera, Kamchatka, Russia.</title>
        <authorList>
            <person name="Wilkins L."/>
            <person name="Ettinger C."/>
        </authorList>
    </citation>
    <scope>NUCLEOTIDE SEQUENCE [LARGE SCALE GENOMIC DNA]</scope>
    <source>
        <strain evidence="1">ZAV-05</strain>
    </source>
</reference>
<dbReference type="AlphaFoldDB" id="A0A2J6WIT7"/>
<name>A0A2J6WIT7_9BACT</name>
<evidence type="ECO:0000313" key="1">
    <source>
        <dbReference type="EMBL" id="PMP70304.1"/>
    </source>
</evidence>
<evidence type="ECO:0008006" key="3">
    <source>
        <dbReference type="Google" id="ProtNLM"/>
    </source>
</evidence>
<gene>
    <name evidence="1" type="ORF">C0187_05630</name>
</gene>
<accession>A0A2J6WIT7</accession>
<dbReference type="EMBL" id="PNIN01000055">
    <property type="protein sequence ID" value="PMP70304.1"/>
    <property type="molecule type" value="Genomic_DNA"/>
</dbReference>